<feature type="region of interest" description="Disordered" evidence="1">
    <location>
        <begin position="265"/>
        <end position="298"/>
    </location>
</feature>
<dbReference type="EMBL" id="RXHU01000006">
    <property type="protein sequence ID" value="RTE11577.1"/>
    <property type="molecule type" value="Genomic_DNA"/>
</dbReference>
<dbReference type="SUPFAM" id="SSF49344">
    <property type="entry name" value="CBD9-like"/>
    <property type="match status" value="1"/>
</dbReference>
<gene>
    <name evidence="3" type="ORF">EJQ19_01185</name>
</gene>
<dbReference type="SUPFAM" id="SSF49785">
    <property type="entry name" value="Galactose-binding domain-like"/>
    <property type="match status" value="2"/>
</dbReference>
<evidence type="ECO:0000256" key="1">
    <source>
        <dbReference type="SAM" id="MobiDB-lite"/>
    </source>
</evidence>
<dbReference type="GO" id="GO:0004553">
    <property type="term" value="F:hydrolase activity, hydrolyzing O-glycosyl compounds"/>
    <property type="evidence" value="ECO:0007669"/>
    <property type="project" value="InterPro"/>
</dbReference>
<keyword evidence="4" id="KW-1185">Reference proteome</keyword>
<dbReference type="InterPro" id="IPR008964">
    <property type="entry name" value="Invasin/intimin_cell_adhesion"/>
</dbReference>
<feature type="region of interest" description="Disordered" evidence="1">
    <location>
        <begin position="1401"/>
        <end position="1432"/>
    </location>
</feature>
<evidence type="ECO:0000313" key="4">
    <source>
        <dbReference type="Proteomes" id="UP000276128"/>
    </source>
</evidence>
<feature type="domain" description="SLH" evidence="2">
    <location>
        <begin position="1642"/>
        <end position="1701"/>
    </location>
</feature>
<dbReference type="Proteomes" id="UP000276128">
    <property type="component" value="Unassembled WGS sequence"/>
</dbReference>
<dbReference type="Gene3D" id="2.60.120.260">
    <property type="entry name" value="Galactose-binding domain-like"/>
    <property type="match status" value="2"/>
</dbReference>
<dbReference type="Pfam" id="PF00395">
    <property type="entry name" value="SLH"/>
    <property type="match status" value="3"/>
</dbReference>
<dbReference type="GO" id="GO:0016052">
    <property type="term" value="P:carbohydrate catabolic process"/>
    <property type="evidence" value="ECO:0007669"/>
    <property type="project" value="InterPro"/>
</dbReference>
<dbReference type="Gene3D" id="3.20.20.80">
    <property type="entry name" value="Glycosidases"/>
    <property type="match status" value="1"/>
</dbReference>
<dbReference type="InterPro" id="IPR003343">
    <property type="entry name" value="Big_2"/>
</dbReference>
<comment type="caution">
    <text evidence="3">The sequence shown here is derived from an EMBL/GenBank/DDBJ whole genome shotgun (WGS) entry which is preliminary data.</text>
</comment>
<dbReference type="Pfam" id="PF06452">
    <property type="entry name" value="CBM9_1"/>
    <property type="match status" value="1"/>
</dbReference>
<name>A0A3S0AFB0_9BACL</name>
<dbReference type="InterPro" id="IPR051465">
    <property type="entry name" value="Cell_Envelope_Struct_Comp"/>
</dbReference>
<organism evidence="3 4">
    <name type="scientific">Paenibacillus whitsoniae</name>
    <dbReference type="NCBI Taxonomy" id="2496558"/>
    <lineage>
        <taxon>Bacteria</taxon>
        <taxon>Bacillati</taxon>
        <taxon>Bacillota</taxon>
        <taxon>Bacilli</taxon>
        <taxon>Bacillales</taxon>
        <taxon>Paenibacillaceae</taxon>
        <taxon>Paenibacillus</taxon>
    </lineage>
</organism>
<dbReference type="InterPro" id="IPR008979">
    <property type="entry name" value="Galactose-bd-like_sf"/>
</dbReference>
<dbReference type="OrthoDB" id="9795222at2"/>
<dbReference type="Gene3D" id="2.60.40.1080">
    <property type="match status" value="1"/>
</dbReference>
<sequence length="1823" mass="197381">MKERKRDSGMKPFIKLSAAFLAVLLFIQTISITSGRDAIARAAEADPPKLLSNNAQGVLFPDPERSIATGASYVWQREGIFTTDSGLVSGDADAGPKMTDGSVSALISSQTQIGEAYGTLVYDLQDVYRVASVQTWAEYSVASGVMQIEIYASLDGTNYNRVAVTEPTLADTAGIAPLVSEIKPAPYVRYVKIILHKDPNKLKLSIGEVAVWGEPAEPQSLLSNNQLKAGGYYPVGTPKTDTKATYKWNTDQPFVTQAGIMTSDNEAGAKDDGSAGGLPDLTDGSSVEETAGTTASMDAGSKGQYAAVTFTLNDMYQIGKIDVWSKAGGGSFMDGYEVLLSTDNVNYFSTGYTANPNSRYTGTMVNSPSYGIPGKHARYVRIVMHNANDSDRLIAGEIAIWGWKLYDATLAKKDTPDQVEFSTYVKNYNTLYLDWSAYNSVVNKVNKYSLYIQKSDFTNTNGKTPFATADNGTVEQKGKFVLISSLEPETTYYIAITPTSTASGERKDVRTVKVKTPSVLGGDKVGDIFAINDAPYGGGNYVNHGAKEDENIIRKLILMRSIEGINMNRWWVHDSWIKSFSNKYGVGFHSFYHGPQDVPLDNKQGTWTFSTVNEPDLKGTNPAALAMTIKSNHESLKAVDSRNMLVEPALGGTEPASMTWLENFYKSDGQNGAQVKNYFDVLDVHPYVKNHEGSLPGLIPGAPEMLIGKIKEIQALKAKYGDQNKPVIFTELGWSTYNGSGYLRQVDRVTQGNYLARAYMHAIAGGIKRMHWYDFQDDGTDSTNLEHNLGMIDWYGVPKPSYYAYYTLAKVLKDAQYIGVKANVDHPYYGYEYWDEGKNQYITSLWAADESTKTATFQTQDTGLTVVGIDGSYSYLPVSGGMASLTISGTPVFIYSKSRLEVSSIDDSFVLTDSKIDVRRGDVLQTDIKRSGMGAELSGRLELLGPSADWKLDGEVNFAPGTAAIPISIPIPINAEEKAQELTLQVISGTSLIASIKLTANVLETMKVRIVPEVVAPGRWDQWNAALYVENATPDKVLGGSVSVTEAVYVALGEFGPIAFSGLQPGEVKKLTIPITGLPEQARAKLKLAVELDSGFTKIVERSFNFLAAVNDQTVPIIDGRLSEPEWHSGMPIVINRSDQNKNIANWGGETDLSGKGFLKWDRRNLYFGMEVQDDIHVQQGTGGDMWQGDSIQFAIDTGRSGGIGSAKNNEFGIALGEQGPFVWRWLAANGKTVGEMTSVQAAVYRSETATTYELALPWSEILPEGSAPSEGDIYGFSMLINENDGTTRRGWLEYMSGIGSSKNTQLYEDLILAQVGSPEVRVTGIALDHRAATLGIGEPLVLKATVSPGEATNKKVKFTSSNPSVVSVTQEVYGQTATVKGMSAGKATITVTTEDGGFTASSTVTVRPPVEDMPSGGTSGGGIPVSERDPEPPVIRNGTIVIPVQEANSNGVVSVEVDMDVLEKAIQSAGSAPGHLLAIELPGVPEAEKAQIKLPVAVLKAAQVANIERVEIRTNLATIALTPDALVGYVKPDSMNVEISVAKVSPTVLMGAVAERTGASAIYDFSVMLDGVKIERFFGKKAVRASINYTLAAGENADQVIVYHIPGGSTLEVVKNGKYDAVQGKVTFTTDHFSLYTVLYTPVVFGDLEDAAWARSSIEALAAREIVNGLGGERFAPNDRVTRAQFIQMLMNAFNLTDSNAAASFRDVQHDDWFYQAVASAQKLGIVEGYEDGSFGIDREITRQDMAVMTYRAMAAAQIRLRQSVSTTSFTDGAKIDVYAKEAVEAMQQAGIINGLEENRFVPDRPATRAQAAKLIYGLLSM</sequence>
<dbReference type="Gene3D" id="2.60.40.1190">
    <property type="match status" value="1"/>
</dbReference>
<proteinExistence type="predicted"/>
<feature type="domain" description="SLH" evidence="2">
    <location>
        <begin position="1768"/>
        <end position="1823"/>
    </location>
</feature>
<feature type="compositionally biased region" description="Polar residues" evidence="1">
    <location>
        <begin position="283"/>
        <end position="296"/>
    </location>
</feature>
<evidence type="ECO:0000313" key="3">
    <source>
        <dbReference type="EMBL" id="RTE11577.1"/>
    </source>
</evidence>
<protein>
    <recommendedName>
        <fullName evidence="2">SLH domain-containing protein</fullName>
    </recommendedName>
</protein>
<dbReference type="GO" id="GO:0030246">
    <property type="term" value="F:carbohydrate binding"/>
    <property type="evidence" value="ECO:0007669"/>
    <property type="project" value="InterPro"/>
</dbReference>
<accession>A0A3S0AFB0</accession>
<dbReference type="Pfam" id="PF02368">
    <property type="entry name" value="Big_2"/>
    <property type="match status" value="1"/>
</dbReference>
<dbReference type="InterPro" id="IPR017853">
    <property type="entry name" value="GH"/>
</dbReference>
<feature type="domain" description="SLH" evidence="2">
    <location>
        <begin position="1702"/>
        <end position="1765"/>
    </location>
</feature>
<dbReference type="SMART" id="SM00635">
    <property type="entry name" value="BID_2"/>
    <property type="match status" value="1"/>
</dbReference>
<dbReference type="PANTHER" id="PTHR43308">
    <property type="entry name" value="OUTER MEMBRANE PROTEIN ALPHA-RELATED"/>
    <property type="match status" value="1"/>
</dbReference>
<dbReference type="InterPro" id="IPR001119">
    <property type="entry name" value="SLH_dom"/>
</dbReference>
<dbReference type="CDD" id="cd09621">
    <property type="entry name" value="CBM9_like_5"/>
    <property type="match status" value="1"/>
</dbReference>
<dbReference type="PROSITE" id="PS51272">
    <property type="entry name" value="SLH"/>
    <property type="match status" value="3"/>
</dbReference>
<dbReference type="SUPFAM" id="SSF49373">
    <property type="entry name" value="Invasin/intimin cell-adhesion fragments"/>
    <property type="match status" value="1"/>
</dbReference>
<evidence type="ECO:0000259" key="2">
    <source>
        <dbReference type="PROSITE" id="PS51272"/>
    </source>
</evidence>
<dbReference type="InterPro" id="IPR010502">
    <property type="entry name" value="Carb-bd_dom_fam9"/>
</dbReference>
<reference evidence="3 4" key="1">
    <citation type="submission" date="2018-12" db="EMBL/GenBank/DDBJ databases">
        <title>Bacillus ochoae sp. nov., Paenibacillus whitsoniae sp. nov., Paenibacillus spiritus sp. nov. Isolated from the Mars Exploration Rover during spacecraft assembly.</title>
        <authorList>
            <person name="Seuylemezian A."/>
            <person name="Vaishampayan P."/>
        </authorList>
    </citation>
    <scope>NUCLEOTIDE SEQUENCE [LARGE SCALE GENOMIC DNA]</scope>
    <source>
        <strain evidence="3 4">MER 54</strain>
    </source>
</reference>
<dbReference type="SUPFAM" id="SSF51445">
    <property type="entry name" value="(Trans)glycosidases"/>
    <property type="match status" value="1"/>
</dbReference>